<sequence>MPFYTKPKRKFKSDFCRKFSRVSPAEPQSSQVSEIPLLSECNPGRPNGNSRMPSCNPRRPSRNPRRTSHNPCRPSRNPCSPSHNPRRSRRYRFHPSRNLYITIY</sequence>
<protein>
    <submittedName>
        <fullName evidence="2">Uncharacterized protein</fullName>
    </submittedName>
</protein>
<feature type="region of interest" description="Disordered" evidence="1">
    <location>
        <begin position="20"/>
        <end position="95"/>
    </location>
</feature>
<feature type="compositionally biased region" description="Low complexity" evidence="1">
    <location>
        <begin position="49"/>
        <end position="58"/>
    </location>
</feature>
<accession>A0AAD4YKD1</accession>
<dbReference type="AlphaFoldDB" id="A0AAD4YKD1"/>
<dbReference type="EMBL" id="JAJFAZ020000008">
    <property type="protein sequence ID" value="KAI5313327.1"/>
    <property type="molecule type" value="Genomic_DNA"/>
</dbReference>
<proteinExistence type="predicted"/>
<organism evidence="2 3">
    <name type="scientific">Prunus dulcis</name>
    <name type="common">Almond</name>
    <name type="synonym">Amygdalus dulcis</name>
    <dbReference type="NCBI Taxonomy" id="3755"/>
    <lineage>
        <taxon>Eukaryota</taxon>
        <taxon>Viridiplantae</taxon>
        <taxon>Streptophyta</taxon>
        <taxon>Embryophyta</taxon>
        <taxon>Tracheophyta</taxon>
        <taxon>Spermatophyta</taxon>
        <taxon>Magnoliopsida</taxon>
        <taxon>eudicotyledons</taxon>
        <taxon>Gunneridae</taxon>
        <taxon>Pentapetalae</taxon>
        <taxon>rosids</taxon>
        <taxon>fabids</taxon>
        <taxon>Rosales</taxon>
        <taxon>Rosaceae</taxon>
        <taxon>Amygdaloideae</taxon>
        <taxon>Amygdaleae</taxon>
        <taxon>Prunus</taxon>
    </lineage>
</organism>
<evidence type="ECO:0000313" key="3">
    <source>
        <dbReference type="Proteomes" id="UP001054821"/>
    </source>
</evidence>
<keyword evidence="3" id="KW-1185">Reference proteome</keyword>
<name>A0AAD4YKD1_PRUDU</name>
<evidence type="ECO:0000256" key="1">
    <source>
        <dbReference type="SAM" id="MobiDB-lite"/>
    </source>
</evidence>
<comment type="caution">
    <text evidence="2">The sequence shown here is derived from an EMBL/GenBank/DDBJ whole genome shotgun (WGS) entry which is preliminary data.</text>
</comment>
<feature type="compositionally biased region" description="Basic residues" evidence="1">
    <location>
        <begin position="84"/>
        <end position="95"/>
    </location>
</feature>
<dbReference type="Proteomes" id="UP001054821">
    <property type="component" value="Chromosome 8"/>
</dbReference>
<feature type="compositionally biased region" description="Basic residues" evidence="1">
    <location>
        <begin position="59"/>
        <end position="68"/>
    </location>
</feature>
<evidence type="ECO:0000313" key="2">
    <source>
        <dbReference type="EMBL" id="KAI5313327.1"/>
    </source>
</evidence>
<reference evidence="2 3" key="1">
    <citation type="journal article" date="2022" name="G3 (Bethesda)">
        <title>Whole-genome sequence and methylome profiling of the almond [Prunus dulcis (Mill.) D.A. Webb] cultivar 'Nonpareil'.</title>
        <authorList>
            <person name="D'Amico-Willman K.M."/>
            <person name="Ouma W.Z."/>
            <person name="Meulia T."/>
            <person name="Sideli G.M."/>
            <person name="Gradziel T.M."/>
            <person name="Fresnedo-Ramirez J."/>
        </authorList>
    </citation>
    <scope>NUCLEOTIDE SEQUENCE [LARGE SCALE GENOMIC DNA]</scope>
    <source>
        <strain evidence="2">Clone GOH B32 T37-40</strain>
    </source>
</reference>
<gene>
    <name evidence="2" type="ORF">L3X38_042501</name>
</gene>
<feature type="compositionally biased region" description="Low complexity" evidence="1">
    <location>
        <begin position="69"/>
        <end position="83"/>
    </location>
</feature>